<keyword evidence="1" id="KW-0812">Transmembrane</keyword>
<dbReference type="AlphaFoldDB" id="G0MUD8"/>
<accession>G0MUD8</accession>
<dbReference type="OMA" id="NEWKNDL"/>
<dbReference type="FunCoup" id="G0MUD8">
    <property type="interactions" value="8"/>
</dbReference>
<dbReference type="Pfam" id="PF05050">
    <property type="entry name" value="Methyltransf_21"/>
    <property type="match status" value="1"/>
</dbReference>
<dbReference type="InParanoid" id="G0MUD8"/>
<feature type="transmembrane region" description="Helical" evidence="1">
    <location>
        <begin position="90"/>
        <end position="107"/>
    </location>
</feature>
<protein>
    <recommendedName>
        <fullName evidence="2">Methyltransferase FkbM domain-containing protein</fullName>
    </recommendedName>
</protein>
<evidence type="ECO:0000313" key="4">
    <source>
        <dbReference type="Proteomes" id="UP000008068"/>
    </source>
</evidence>
<dbReference type="EMBL" id="GL379812">
    <property type="protein sequence ID" value="EGT44116.1"/>
    <property type="molecule type" value="Genomic_DNA"/>
</dbReference>
<evidence type="ECO:0000256" key="1">
    <source>
        <dbReference type="SAM" id="Phobius"/>
    </source>
</evidence>
<dbReference type="Proteomes" id="UP000008068">
    <property type="component" value="Unassembled WGS sequence"/>
</dbReference>
<keyword evidence="1" id="KW-1133">Transmembrane helix</keyword>
<dbReference type="eggNOG" id="KOG3765">
    <property type="taxonomic scope" value="Eukaryota"/>
</dbReference>
<organism evidence="4">
    <name type="scientific">Caenorhabditis brenneri</name>
    <name type="common">Nematode worm</name>
    <dbReference type="NCBI Taxonomy" id="135651"/>
    <lineage>
        <taxon>Eukaryota</taxon>
        <taxon>Metazoa</taxon>
        <taxon>Ecdysozoa</taxon>
        <taxon>Nematoda</taxon>
        <taxon>Chromadorea</taxon>
        <taxon>Rhabditida</taxon>
        <taxon>Rhabditina</taxon>
        <taxon>Rhabditomorpha</taxon>
        <taxon>Rhabditoidea</taxon>
        <taxon>Rhabditidae</taxon>
        <taxon>Peloderinae</taxon>
        <taxon>Caenorhabditis</taxon>
    </lineage>
</organism>
<dbReference type="Pfam" id="PF13896">
    <property type="entry name" value="Glyco_transf_49"/>
    <property type="match status" value="1"/>
</dbReference>
<evidence type="ECO:0000313" key="3">
    <source>
        <dbReference type="EMBL" id="EGT44116.1"/>
    </source>
</evidence>
<name>G0MUD8_CAEBE</name>
<dbReference type="STRING" id="135651.G0MUD8"/>
<dbReference type="PANTHER" id="PTHR22989:SF21">
    <property type="entry name" value="METHYLTRANSFERASE FKBM DOMAIN-CONTAINING PROTEIN"/>
    <property type="match status" value="1"/>
</dbReference>
<proteinExistence type="predicted"/>
<evidence type="ECO:0000259" key="2">
    <source>
        <dbReference type="Pfam" id="PF05050"/>
    </source>
</evidence>
<dbReference type="PANTHER" id="PTHR22989">
    <property type="entry name" value="UNCHARACTERIZED DUF13 C.ELEGANS"/>
    <property type="match status" value="1"/>
</dbReference>
<gene>
    <name evidence="3" type="ORF">CAEBREN_11767</name>
</gene>
<reference evidence="4" key="1">
    <citation type="submission" date="2011-07" db="EMBL/GenBank/DDBJ databases">
        <authorList>
            <consortium name="Caenorhabditis brenneri Sequencing and Analysis Consortium"/>
            <person name="Wilson R.K."/>
        </authorList>
    </citation>
    <scope>NUCLEOTIDE SEQUENCE [LARGE SCALE GENOMIC DNA]</scope>
    <source>
        <strain evidence="4">PB2801</strain>
    </source>
</reference>
<dbReference type="OrthoDB" id="5863008at2759"/>
<keyword evidence="4" id="KW-1185">Reference proteome</keyword>
<feature type="domain" description="Methyltransferase FkbM" evidence="2">
    <location>
        <begin position="240"/>
        <end position="417"/>
    </location>
</feature>
<dbReference type="InterPro" id="IPR006342">
    <property type="entry name" value="FkbM_mtfrase"/>
</dbReference>
<sequence>MQSLVYSLCRADYTFNLLSHVFNVHEGIKLDDTPYSKSVIAHSKKYGRQRAYNRYIKEMDEQYPSTLQKCGTFIMSTLFLDYTSFRRNPALSYIFMAVFLLIMISILNRRQQIIIASPENSVSLKNDENLANLLAEKSRKPAPKEQWDTLDGIGYKFEKEKEIVMDPRFEELNKLPQCDLSVDKKPSKVDIPKLMDDFQKCITPIVEKWRDDVKGINTKWLKTSPCDSVFENIDTVPMANLHEVKWVILPTCKEDNVMVTLGIGHDTMAEEKLNRTLPNTNFYGADPIIEPNRQLYTAFGKYFPFAIGKKPGFTKFRVLPNQNQKTRKYEYQDVTTIPFTYFLSDILGLKQIDIAWIDIEGGEFEFLDQIHRDGALDEKGIVICQFNLEVHSKFHPPGAQVYHDFVFKILEDKRYVFLKPAATDVGVHRMFFINLENEQCIRKFLQ</sequence>
<dbReference type="HOGENOM" id="CLU_054633_0_0_1"/>
<keyword evidence="1" id="KW-0472">Membrane</keyword>